<accession>A0AAV7KIC4</accession>
<dbReference type="InterPro" id="IPR000306">
    <property type="entry name" value="Znf_FYVE"/>
</dbReference>
<sequence>MASLDELERRGQLLSCEEHKKNDSLPLITLKVLYYCEQCETHQCPDCNREIHSKLKGHNFTEVQLHLEDAIQSKVDPLGCELWCDGKNLAEIWCEGCNGIRMCTLCDARLHNSNTNNRESHARRSLYDTDISIRDVSAAFLLMDEDEIIQVETAADFRKLLGTDVTEYTTLKVVSIFGNTGDGKSHTLNHAFFNGQEVFNVSAKQVSCTIGVWAKFHPKLNALFIDTEGLLGESDNANRRTRLLLKILAVSDIVVYRSRAERLHTDMFNFLGDAAKAYTEYFTQELSKAAERCNLKISLSNLGPALLIFHETQHTDPLGSSTPSPPDNKNESKIDKDRADKALSNISPEELIRRKFHSLKYSPNAFSSTNYVGIRTKFPPTNFTSFVRKIKDILSNHTVRAPRAPEVFLQALTVLNKKFSGDIDPSLPSSFPDQYFTCNTRCLACGARCEKGTNHHLEKIPHLTRQRCKYTHQFDNKVFTCIICFENGNECIVIPQTAASNTSAWSGLAQYMWAGYVLECKKCGVIYKSRQYWYGNREPTEKAARTEIRHVWEGDVGIGGNTSHNIGRRLMDGVSNISQQVSTSSSTATMTSWLTDQMAPSYWVANKETDTCHDCDKHFLPGETKHHCRACGNIFCEDCSDQLMPVPELGWGTIPVRVCRKCYTTRETAQTKPEININDSDDDDFALIEHPPVEVPNIPNSPGNPNTVTARKVGEGLQTVFSFVSSAAGIPKSFITDMARPSYWVPDADINECYLCREYFTADKYKHHCRACGQGFCGKCSSHQKSVPNRGWEYPVRVCDSCADKL</sequence>
<evidence type="ECO:0000259" key="7">
    <source>
        <dbReference type="PROSITE" id="PS50178"/>
    </source>
</evidence>
<dbReference type="GO" id="GO:0140042">
    <property type="term" value="P:lipid droplet formation"/>
    <property type="evidence" value="ECO:0007669"/>
    <property type="project" value="TreeGrafter"/>
</dbReference>
<dbReference type="Gene3D" id="3.30.40.10">
    <property type="entry name" value="Zinc/RING finger domain, C3HC4 (zinc finger)"/>
    <property type="match status" value="2"/>
</dbReference>
<feature type="region of interest" description="Disordered" evidence="5">
    <location>
        <begin position="314"/>
        <end position="340"/>
    </location>
</feature>
<keyword evidence="2 4" id="KW-0863">Zinc-finger</keyword>
<proteinExistence type="predicted"/>
<reference evidence="8 9" key="1">
    <citation type="journal article" date="2023" name="BMC Biol.">
        <title>The compact genome of the sponge Oopsacas minuta (Hexactinellida) is lacking key metazoan core genes.</title>
        <authorList>
            <person name="Santini S."/>
            <person name="Schenkelaars Q."/>
            <person name="Jourda C."/>
            <person name="Duchesne M."/>
            <person name="Belahbib H."/>
            <person name="Rocher C."/>
            <person name="Selva M."/>
            <person name="Riesgo A."/>
            <person name="Vervoort M."/>
            <person name="Leys S.P."/>
            <person name="Kodjabachian L."/>
            <person name="Le Bivic A."/>
            <person name="Borchiellini C."/>
            <person name="Claverie J.M."/>
            <person name="Renard E."/>
        </authorList>
    </citation>
    <scope>NUCLEOTIDE SEQUENCE [LARGE SCALE GENOMIC DNA]</scope>
    <source>
        <strain evidence="8">SPO-2</strain>
    </source>
</reference>
<keyword evidence="1" id="KW-0479">Metal-binding</keyword>
<evidence type="ECO:0000313" key="8">
    <source>
        <dbReference type="EMBL" id="KAI6661097.1"/>
    </source>
</evidence>
<dbReference type="InterPro" id="IPR011011">
    <property type="entry name" value="Znf_FYVE_PHD"/>
</dbReference>
<dbReference type="InterPro" id="IPR013083">
    <property type="entry name" value="Znf_RING/FYVE/PHD"/>
</dbReference>
<dbReference type="PROSITE" id="PS50178">
    <property type="entry name" value="ZF_FYVE"/>
    <property type="match status" value="2"/>
</dbReference>
<feature type="domain" description="FYVE-type" evidence="7">
    <location>
        <begin position="606"/>
        <end position="667"/>
    </location>
</feature>
<dbReference type="GO" id="GO:0005547">
    <property type="term" value="F:phosphatidylinositol-3,4,5-trisphosphate binding"/>
    <property type="evidence" value="ECO:0007669"/>
    <property type="project" value="TreeGrafter"/>
</dbReference>
<dbReference type="GO" id="GO:0032266">
    <property type="term" value="F:phosphatidylinositol-3-phosphate binding"/>
    <property type="evidence" value="ECO:0007669"/>
    <property type="project" value="TreeGrafter"/>
</dbReference>
<evidence type="ECO:0000313" key="9">
    <source>
        <dbReference type="Proteomes" id="UP001165289"/>
    </source>
</evidence>
<evidence type="ECO:0000259" key="6">
    <source>
        <dbReference type="PROSITE" id="PS50119"/>
    </source>
</evidence>
<dbReference type="SUPFAM" id="SSF57903">
    <property type="entry name" value="FYVE/PHD zinc finger"/>
    <property type="match status" value="2"/>
</dbReference>
<dbReference type="PANTHER" id="PTHR46624:SF4">
    <property type="entry name" value="FYVE-TYPE DOMAIN-CONTAINING PROTEIN"/>
    <property type="match status" value="1"/>
</dbReference>
<evidence type="ECO:0000256" key="1">
    <source>
        <dbReference type="ARBA" id="ARBA00022723"/>
    </source>
</evidence>
<dbReference type="Gene3D" id="3.40.50.300">
    <property type="entry name" value="P-loop containing nucleotide triphosphate hydrolases"/>
    <property type="match status" value="1"/>
</dbReference>
<dbReference type="Pfam" id="PF01363">
    <property type="entry name" value="FYVE"/>
    <property type="match status" value="2"/>
</dbReference>
<dbReference type="PROSITE" id="PS50119">
    <property type="entry name" value="ZF_BBOX"/>
    <property type="match status" value="1"/>
</dbReference>
<name>A0AAV7KIC4_9METZ</name>
<dbReference type="InterPro" id="IPR042427">
    <property type="entry name" value="ZFYV1"/>
</dbReference>
<dbReference type="GO" id="GO:0008270">
    <property type="term" value="F:zinc ion binding"/>
    <property type="evidence" value="ECO:0007669"/>
    <property type="project" value="UniProtKB-KW"/>
</dbReference>
<dbReference type="PANTHER" id="PTHR46624">
    <property type="entry name" value="AGAP002036-PA"/>
    <property type="match status" value="1"/>
</dbReference>
<feature type="domain" description="FYVE-type" evidence="7">
    <location>
        <begin position="747"/>
        <end position="806"/>
    </location>
</feature>
<feature type="compositionally biased region" description="Basic and acidic residues" evidence="5">
    <location>
        <begin position="328"/>
        <end position="340"/>
    </location>
</feature>
<dbReference type="AlphaFoldDB" id="A0AAV7KIC4"/>
<organism evidence="8 9">
    <name type="scientific">Oopsacas minuta</name>
    <dbReference type="NCBI Taxonomy" id="111878"/>
    <lineage>
        <taxon>Eukaryota</taxon>
        <taxon>Metazoa</taxon>
        <taxon>Porifera</taxon>
        <taxon>Hexactinellida</taxon>
        <taxon>Hexasterophora</taxon>
        <taxon>Lyssacinosida</taxon>
        <taxon>Leucopsacidae</taxon>
        <taxon>Oopsacas</taxon>
    </lineage>
</organism>
<gene>
    <name evidence="8" type="ORF">LOD99_13819</name>
</gene>
<evidence type="ECO:0000256" key="3">
    <source>
        <dbReference type="ARBA" id="ARBA00022833"/>
    </source>
</evidence>
<dbReference type="InterPro" id="IPR017455">
    <property type="entry name" value="Znf_FYVE-rel"/>
</dbReference>
<protein>
    <recommendedName>
        <fullName evidence="10">Zinc finger FYVE domain-containing protein 1</fullName>
    </recommendedName>
</protein>
<dbReference type="InterPro" id="IPR027417">
    <property type="entry name" value="P-loop_NTPase"/>
</dbReference>
<evidence type="ECO:0000256" key="5">
    <source>
        <dbReference type="SAM" id="MobiDB-lite"/>
    </source>
</evidence>
<dbReference type="Proteomes" id="UP001165289">
    <property type="component" value="Unassembled WGS sequence"/>
</dbReference>
<keyword evidence="9" id="KW-1185">Reference proteome</keyword>
<evidence type="ECO:0000256" key="2">
    <source>
        <dbReference type="ARBA" id="ARBA00022771"/>
    </source>
</evidence>
<dbReference type="SUPFAM" id="SSF52540">
    <property type="entry name" value="P-loop containing nucleoside triphosphate hydrolases"/>
    <property type="match status" value="1"/>
</dbReference>
<dbReference type="InterPro" id="IPR000315">
    <property type="entry name" value="Znf_B-box"/>
</dbReference>
<feature type="domain" description="B box-type" evidence="6">
    <location>
        <begin position="11"/>
        <end position="63"/>
    </location>
</feature>
<dbReference type="GO" id="GO:0043325">
    <property type="term" value="F:phosphatidylinositol-3,4-bisphosphate binding"/>
    <property type="evidence" value="ECO:0007669"/>
    <property type="project" value="TreeGrafter"/>
</dbReference>
<evidence type="ECO:0000256" key="4">
    <source>
        <dbReference type="PROSITE-ProRule" id="PRU00024"/>
    </source>
</evidence>
<dbReference type="CDD" id="cd15734">
    <property type="entry name" value="FYVE_ZFYV1"/>
    <property type="match status" value="1"/>
</dbReference>
<keyword evidence="3" id="KW-0862">Zinc</keyword>
<comment type="caution">
    <text evidence="8">The sequence shown here is derived from an EMBL/GenBank/DDBJ whole genome shotgun (WGS) entry which is preliminary data.</text>
</comment>
<evidence type="ECO:0008006" key="10">
    <source>
        <dbReference type="Google" id="ProtNLM"/>
    </source>
</evidence>
<dbReference type="GO" id="GO:0005545">
    <property type="term" value="F:1-phosphatidylinositol binding"/>
    <property type="evidence" value="ECO:0007669"/>
    <property type="project" value="TreeGrafter"/>
</dbReference>
<dbReference type="EMBL" id="JAKMXF010000022">
    <property type="protein sequence ID" value="KAI6661097.1"/>
    <property type="molecule type" value="Genomic_DNA"/>
</dbReference>
<dbReference type="GO" id="GO:0005811">
    <property type="term" value="C:lipid droplet"/>
    <property type="evidence" value="ECO:0007669"/>
    <property type="project" value="TreeGrafter"/>
</dbReference>
<dbReference type="SMART" id="SM00064">
    <property type="entry name" value="FYVE"/>
    <property type="match status" value="2"/>
</dbReference>